<dbReference type="SUPFAM" id="SSF48179">
    <property type="entry name" value="6-phosphogluconate dehydrogenase C-terminal domain-like"/>
    <property type="match status" value="1"/>
</dbReference>
<evidence type="ECO:0000256" key="7">
    <source>
        <dbReference type="ARBA" id="ARBA00022857"/>
    </source>
</evidence>
<dbReference type="InterPro" id="IPR008927">
    <property type="entry name" value="6-PGluconate_DH-like_C_sf"/>
</dbReference>
<dbReference type="InterPro" id="IPR036291">
    <property type="entry name" value="NAD(P)-bd_dom_sf"/>
</dbReference>
<dbReference type="Pfam" id="PF02558">
    <property type="entry name" value="ApbA"/>
    <property type="match status" value="1"/>
</dbReference>
<accession>A0A848HFU5</accession>
<dbReference type="PANTHER" id="PTHR21708">
    <property type="entry name" value="PROBABLE 2-DEHYDROPANTOATE 2-REDUCTASE"/>
    <property type="match status" value="1"/>
</dbReference>
<dbReference type="InterPro" id="IPR013332">
    <property type="entry name" value="KPR_N"/>
</dbReference>
<comment type="pathway">
    <text evidence="2">Cofactor biosynthesis; (R)-pantothenate biosynthesis; (R)-pantoate from 3-methyl-2-oxobutanoate: step 2/2.</text>
</comment>
<evidence type="ECO:0000259" key="12">
    <source>
        <dbReference type="Pfam" id="PF08546"/>
    </source>
</evidence>
<keyword evidence="7" id="KW-0521">NADP</keyword>
<comment type="caution">
    <text evidence="13">The sequence shown here is derived from an EMBL/GenBank/DDBJ whole genome shotgun (WGS) entry which is preliminary data.</text>
</comment>
<dbReference type="RefSeq" id="WP_169420750.1">
    <property type="nucleotide sequence ID" value="NZ_JABBFX010000002.1"/>
</dbReference>
<name>A0A848HFU5_9BURK</name>
<dbReference type="InterPro" id="IPR051402">
    <property type="entry name" value="KPR-Related"/>
</dbReference>
<evidence type="ECO:0000259" key="11">
    <source>
        <dbReference type="Pfam" id="PF02558"/>
    </source>
</evidence>
<evidence type="ECO:0000256" key="6">
    <source>
        <dbReference type="ARBA" id="ARBA00022655"/>
    </source>
</evidence>
<dbReference type="Gene3D" id="1.10.1040.10">
    <property type="entry name" value="N-(1-d-carboxylethyl)-l-norvaline Dehydrogenase, domain 2"/>
    <property type="match status" value="1"/>
</dbReference>
<keyword evidence="6" id="KW-0566">Pantothenate biosynthesis</keyword>
<dbReference type="Pfam" id="PF08546">
    <property type="entry name" value="ApbA_C"/>
    <property type="match status" value="1"/>
</dbReference>
<dbReference type="GO" id="GO:0005737">
    <property type="term" value="C:cytoplasm"/>
    <property type="evidence" value="ECO:0007669"/>
    <property type="project" value="TreeGrafter"/>
</dbReference>
<dbReference type="AlphaFoldDB" id="A0A848HFU5"/>
<evidence type="ECO:0000313" key="13">
    <source>
        <dbReference type="EMBL" id="NML46488.1"/>
    </source>
</evidence>
<evidence type="ECO:0000256" key="2">
    <source>
        <dbReference type="ARBA" id="ARBA00004994"/>
    </source>
</evidence>
<dbReference type="FunFam" id="3.40.50.720:FF:000307">
    <property type="entry name" value="2-dehydropantoate 2-reductase"/>
    <property type="match status" value="1"/>
</dbReference>
<sequence>MKITIVGAGAIGGWLAARLALAGEDVSVVARGATLERIASHGIELQSGGRSEVARVRAVASATELEPQDVVLVTLKAPALPALAPQLQGLLKPDTLVLSAGNGLPWWYFLSAGQPCEGLRLRSVDPQGAIEAALPQPHVLGLSVFAACHCPAPGVVRHDSGGRLVLGEPAGGDSERVTALAQRLQVAGLDAQPSSDIRRDIWIKLLGNACFNPVSLLTGAPTDEMIDQPELHALFVRMMGEALAIGGRLGLKLDVDPVQRIAQTRKLGHIKTSMLQDLEAGRAVELDAIVGTLVECAAAVAMPVPTFASVLALARLRAHHAGLPGA</sequence>
<organism evidence="13 14">
    <name type="scientific">Ramlibacter agri</name>
    <dbReference type="NCBI Taxonomy" id="2728837"/>
    <lineage>
        <taxon>Bacteria</taxon>
        <taxon>Pseudomonadati</taxon>
        <taxon>Pseudomonadota</taxon>
        <taxon>Betaproteobacteria</taxon>
        <taxon>Burkholderiales</taxon>
        <taxon>Comamonadaceae</taxon>
        <taxon>Ramlibacter</taxon>
    </lineage>
</organism>
<proteinExistence type="inferred from homology"/>
<evidence type="ECO:0000256" key="5">
    <source>
        <dbReference type="ARBA" id="ARBA00019465"/>
    </source>
</evidence>
<gene>
    <name evidence="13" type="ORF">HHL11_22270</name>
</gene>
<dbReference type="EC" id="1.1.1.169" evidence="4"/>
<evidence type="ECO:0000256" key="10">
    <source>
        <dbReference type="ARBA" id="ARBA00048793"/>
    </source>
</evidence>
<dbReference type="NCBIfam" id="NF005089">
    <property type="entry name" value="PRK06522.1-4"/>
    <property type="match status" value="1"/>
</dbReference>
<dbReference type="UniPathway" id="UPA00028">
    <property type="reaction ID" value="UER00004"/>
</dbReference>
<comment type="catalytic activity">
    <reaction evidence="10">
        <text>(R)-pantoate + NADP(+) = 2-dehydropantoate + NADPH + H(+)</text>
        <dbReference type="Rhea" id="RHEA:16233"/>
        <dbReference type="ChEBI" id="CHEBI:11561"/>
        <dbReference type="ChEBI" id="CHEBI:15378"/>
        <dbReference type="ChEBI" id="CHEBI:15980"/>
        <dbReference type="ChEBI" id="CHEBI:57783"/>
        <dbReference type="ChEBI" id="CHEBI:58349"/>
        <dbReference type="EC" id="1.1.1.169"/>
    </reaction>
</comment>
<keyword evidence="8" id="KW-0560">Oxidoreductase</keyword>
<feature type="domain" description="Ketopantoate reductase N-terminal" evidence="11">
    <location>
        <begin position="3"/>
        <end position="169"/>
    </location>
</feature>
<dbReference type="InterPro" id="IPR013752">
    <property type="entry name" value="KPA_reductase"/>
</dbReference>
<dbReference type="GO" id="GO:0008677">
    <property type="term" value="F:2-dehydropantoate 2-reductase activity"/>
    <property type="evidence" value="ECO:0007669"/>
    <property type="project" value="UniProtKB-EC"/>
</dbReference>
<keyword evidence="14" id="KW-1185">Reference proteome</keyword>
<feature type="domain" description="Ketopantoate reductase C-terminal" evidence="12">
    <location>
        <begin position="196"/>
        <end position="316"/>
    </location>
</feature>
<comment type="similarity">
    <text evidence="3">Belongs to the ketopantoate reductase family.</text>
</comment>
<dbReference type="FunFam" id="1.10.1040.10:FF:000017">
    <property type="entry name" value="2-dehydropantoate 2-reductase"/>
    <property type="match status" value="1"/>
</dbReference>
<evidence type="ECO:0000256" key="9">
    <source>
        <dbReference type="ARBA" id="ARBA00032024"/>
    </source>
</evidence>
<evidence type="ECO:0000256" key="3">
    <source>
        <dbReference type="ARBA" id="ARBA00007870"/>
    </source>
</evidence>
<dbReference type="Proteomes" id="UP000541185">
    <property type="component" value="Unassembled WGS sequence"/>
</dbReference>
<evidence type="ECO:0000256" key="4">
    <source>
        <dbReference type="ARBA" id="ARBA00013014"/>
    </source>
</evidence>
<dbReference type="PANTHER" id="PTHR21708:SF45">
    <property type="entry name" value="2-DEHYDROPANTOATE 2-REDUCTASE"/>
    <property type="match status" value="1"/>
</dbReference>
<dbReference type="SUPFAM" id="SSF51735">
    <property type="entry name" value="NAD(P)-binding Rossmann-fold domains"/>
    <property type="match status" value="1"/>
</dbReference>
<protein>
    <recommendedName>
        <fullName evidence="5">2-dehydropantoate 2-reductase</fullName>
        <ecNumber evidence="4">1.1.1.169</ecNumber>
    </recommendedName>
    <alternativeName>
        <fullName evidence="9">Ketopantoate reductase</fullName>
    </alternativeName>
</protein>
<dbReference type="Gene3D" id="3.40.50.720">
    <property type="entry name" value="NAD(P)-binding Rossmann-like Domain"/>
    <property type="match status" value="1"/>
</dbReference>
<reference evidence="13 14" key="1">
    <citation type="submission" date="2020-04" db="EMBL/GenBank/DDBJ databases">
        <title>Ramlibacter sp. G-1-2-2 isolated from soil.</title>
        <authorList>
            <person name="Dahal R.H."/>
        </authorList>
    </citation>
    <scope>NUCLEOTIDE SEQUENCE [LARGE SCALE GENOMIC DNA]</scope>
    <source>
        <strain evidence="13 14">G-1-2-2</strain>
    </source>
</reference>
<evidence type="ECO:0000313" key="14">
    <source>
        <dbReference type="Proteomes" id="UP000541185"/>
    </source>
</evidence>
<comment type="function">
    <text evidence="1">Catalyzes the NADPH-dependent reduction of ketopantoate into pantoic acid.</text>
</comment>
<dbReference type="InterPro" id="IPR013328">
    <property type="entry name" value="6PGD_dom2"/>
</dbReference>
<dbReference type="GO" id="GO:0015940">
    <property type="term" value="P:pantothenate biosynthetic process"/>
    <property type="evidence" value="ECO:0007669"/>
    <property type="project" value="UniProtKB-UniPathway"/>
</dbReference>
<dbReference type="EMBL" id="JABBFX010000002">
    <property type="protein sequence ID" value="NML46488.1"/>
    <property type="molecule type" value="Genomic_DNA"/>
</dbReference>
<evidence type="ECO:0000256" key="1">
    <source>
        <dbReference type="ARBA" id="ARBA00002919"/>
    </source>
</evidence>
<evidence type="ECO:0000256" key="8">
    <source>
        <dbReference type="ARBA" id="ARBA00023002"/>
    </source>
</evidence>